<dbReference type="InterPro" id="IPR041105">
    <property type="entry name" value="TDP-43_N"/>
</dbReference>
<dbReference type="SUPFAM" id="SSF50494">
    <property type="entry name" value="Trypsin-like serine proteases"/>
    <property type="match status" value="1"/>
</dbReference>
<dbReference type="Proteomes" id="UP000887540">
    <property type="component" value="Unplaced"/>
</dbReference>
<dbReference type="Pfam" id="PF18694">
    <property type="entry name" value="TDP-43_N"/>
    <property type="match status" value="1"/>
</dbReference>
<accession>A0A914CZ28</accession>
<evidence type="ECO:0000259" key="1">
    <source>
        <dbReference type="Pfam" id="PF18694"/>
    </source>
</evidence>
<dbReference type="WBParaSite" id="ACRNAN_scaffold159.g13794.t1">
    <property type="protein sequence ID" value="ACRNAN_scaffold159.g13794.t1"/>
    <property type="gene ID" value="ACRNAN_scaffold159.g13794"/>
</dbReference>
<sequence length="397" mass="44976">MNIRNLLHWKLNMPIVLIKETEDSDPICFELVNQDRLSRKTIDIRFPSNRGLEFKGSSGHMQTVNVDEAGLYYVAPADGWPKTPIKVVIPSTSRPEEKAKKVGETGDVSMEIDPYVFHKVKVDQLWIDHCSPFIFYDDNSGSKYCVTIISEKYAATTRHHGHEHLNLEQEIIIKHDDGRSHVVRVIVIEEYNENGRDFVVFEAVNPDKFNPFPFVDSPSLYGEYILLGYSIYAGEDSFTAVGSRVAETKIDNKGRIRGSPGASPEFSGGGCFNRYRQLLGICVADKDSTKHHRGDVNVEKVIELSGHRSMCQIIPVLELLVRATSAISPTQLKMEEDRLRKMIEGMDNDPNLTAEGLFRRDARADDFNRLKQIAGEEGNDDRLRKVIDSFLRHPSQP</sequence>
<feature type="domain" description="TAR DNA-binding protein 43 N-terminal" evidence="1">
    <location>
        <begin position="16"/>
        <end position="88"/>
    </location>
</feature>
<keyword evidence="2" id="KW-1185">Reference proteome</keyword>
<evidence type="ECO:0000313" key="3">
    <source>
        <dbReference type="WBParaSite" id="ACRNAN_scaffold159.g13794.t1"/>
    </source>
</evidence>
<evidence type="ECO:0000313" key="2">
    <source>
        <dbReference type="Proteomes" id="UP000887540"/>
    </source>
</evidence>
<organism evidence="2 3">
    <name type="scientific">Acrobeloides nanus</name>
    <dbReference type="NCBI Taxonomy" id="290746"/>
    <lineage>
        <taxon>Eukaryota</taxon>
        <taxon>Metazoa</taxon>
        <taxon>Ecdysozoa</taxon>
        <taxon>Nematoda</taxon>
        <taxon>Chromadorea</taxon>
        <taxon>Rhabditida</taxon>
        <taxon>Tylenchina</taxon>
        <taxon>Cephalobomorpha</taxon>
        <taxon>Cephaloboidea</taxon>
        <taxon>Cephalobidae</taxon>
        <taxon>Acrobeloides</taxon>
    </lineage>
</organism>
<dbReference type="InterPro" id="IPR009003">
    <property type="entry name" value="Peptidase_S1_PA"/>
</dbReference>
<reference evidence="3" key="1">
    <citation type="submission" date="2022-11" db="UniProtKB">
        <authorList>
            <consortium name="WormBaseParasite"/>
        </authorList>
    </citation>
    <scope>IDENTIFICATION</scope>
</reference>
<dbReference type="AlphaFoldDB" id="A0A914CZ28"/>
<name>A0A914CZ28_9BILA</name>
<proteinExistence type="predicted"/>
<protein>
    <submittedName>
        <fullName evidence="3">TAR DNA-binding protein 43 N-terminal domain-containing protein</fullName>
    </submittedName>
</protein>